<evidence type="ECO:0000313" key="3">
    <source>
        <dbReference type="Proteomes" id="UP000288351"/>
    </source>
</evidence>
<organism evidence="2 3">
    <name type="scientific">Streptomyces noursei</name>
    <name type="common">Streptomyces albulus</name>
    <dbReference type="NCBI Taxonomy" id="1971"/>
    <lineage>
        <taxon>Bacteria</taxon>
        <taxon>Bacillati</taxon>
        <taxon>Actinomycetota</taxon>
        <taxon>Actinomycetes</taxon>
        <taxon>Kitasatosporales</taxon>
        <taxon>Streptomycetaceae</taxon>
        <taxon>Streptomyces</taxon>
    </lineage>
</organism>
<name>A0A401QQL6_STRNR</name>
<gene>
    <name evidence="2" type="ORF">SALB_00324</name>
</gene>
<dbReference type="EMBL" id="BHXC01000002">
    <property type="protein sequence ID" value="GCB87655.1"/>
    <property type="molecule type" value="Genomic_DNA"/>
</dbReference>
<protein>
    <submittedName>
        <fullName evidence="2">Uncharacterized protein</fullName>
    </submittedName>
</protein>
<sequence length="247" mass="25312">MMPMTTEDFGAAGHPADTDRPHSPAQPDRPAAPRALWTRPWAAGLAGLVVGAAAVGTTWVTLADGDGAAGGSGVGPTSTSKLALPATLGTFVEFQGAARRSGSRGADQTAQRIAKSDAESTRLLSRAYGGAGAAVRTYAQRDDASTTVLVSAVRGGSPAPFVPYQDAAALGLVRPMREVRTVGDVACLIVNQPTPAGQTPRPDSVNVDHCQRTKEGLTVTVGNISGDLRTSPDQVAALVEDVWSDVT</sequence>
<proteinExistence type="predicted"/>
<dbReference type="Proteomes" id="UP000288351">
    <property type="component" value="Unassembled WGS sequence"/>
</dbReference>
<evidence type="ECO:0000256" key="1">
    <source>
        <dbReference type="SAM" id="MobiDB-lite"/>
    </source>
</evidence>
<feature type="region of interest" description="Disordered" evidence="1">
    <location>
        <begin position="1"/>
        <end position="32"/>
    </location>
</feature>
<reference evidence="2 3" key="1">
    <citation type="journal article" date="2019" name="Microbiol. Resour. Announc.">
        <title>Draft Genome Sequence of the Most Traditional epsilon-Poly-l-Lysine Producer, Streptomyces albulus NBRC14147.</title>
        <authorList>
            <person name="Yamanaka K."/>
            <person name="Hamano Y."/>
        </authorList>
    </citation>
    <scope>NUCLEOTIDE SEQUENCE [LARGE SCALE GENOMIC DNA]</scope>
    <source>
        <strain evidence="2 3">NBRC 14147</strain>
    </source>
</reference>
<comment type="caution">
    <text evidence="2">The sequence shown here is derived from an EMBL/GenBank/DDBJ whole genome shotgun (WGS) entry which is preliminary data.</text>
</comment>
<accession>A0A401QQL6</accession>
<evidence type="ECO:0000313" key="2">
    <source>
        <dbReference type="EMBL" id="GCB87655.1"/>
    </source>
</evidence>
<dbReference type="AlphaFoldDB" id="A0A401QQL6"/>